<organism evidence="6 7">
    <name type="scientific">Aurantimonas manganoxydans (strain ATCC BAA-1229 / DSM 21871 / SI85-9A1)</name>
    <dbReference type="NCBI Taxonomy" id="287752"/>
    <lineage>
        <taxon>Bacteria</taxon>
        <taxon>Pseudomonadati</taxon>
        <taxon>Pseudomonadota</taxon>
        <taxon>Alphaproteobacteria</taxon>
        <taxon>Hyphomicrobiales</taxon>
        <taxon>Aurantimonadaceae</taxon>
        <taxon>Aurantimonas</taxon>
    </lineage>
</organism>
<feature type="transmembrane region" description="Helical" evidence="4">
    <location>
        <begin position="269"/>
        <end position="290"/>
    </location>
</feature>
<proteinExistence type="predicted"/>
<comment type="caution">
    <text evidence="6">The sequence shown here is derived from an EMBL/GenBank/DDBJ whole genome shotgun (WGS) entry which is preliminary data.</text>
</comment>
<dbReference type="GO" id="GO:0022857">
    <property type="term" value="F:transmembrane transporter activity"/>
    <property type="evidence" value="ECO:0007669"/>
    <property type="project" value="InterPro"/>
</dbReference>
<dbReference type="AlphaFoldDB" id="Q1YEW7"/>
<dbReference type="InterPro" id="IPR010645">
    <property type="entry name" value="MFS_4"/>
</dbReference>
<evidence type="ECO:0000256" key="1">
    <source>
        <dbReference type="ARBA" id="ARBA00022692"/>
    </source>
</evidence>
<feature type="domain" description="Major facilitator superfamily (MFS) profile" evidence="5">
    <location>
        <begin position="11"/>
        <end position="386"/>
    </location>
</feature>
<feature type="transmembrane region" description="Helical" evidence="4">
    <location>
        <begin position="47"/>
        <end position="68"/>
    </location>
</feature>
<accession>Q1YEW7</accession>
<feature type="transmembrane region" description="Helical" evidence="4">
    <location>
        <begin position="207"/>
        <end position="234"/>
    </location>
</feature>
<dbReference type="PANTHER" id="PTHR23537:SF1">
    <property type="entry name" value="SUGAR TRANSPORTER"/>
    <property type="match status" value="1"/>
</dbReference>
<dbReference type="BioCyc" id="AURANTIMONAS:SI859A1_03414-MONOMER"/>
<protein>
    <submittedName>
        <fullName evidence="6">Putative permase protein, major facilitator superfamily</fullName>
    </submittedName>
</protein>
<keyword evidence="1 4" id="KW-0812">Transmembrane</keyword>
<keyword evidence="7" id="KW-1185">Reference proteome</keyword>
<keyword evidence="3 4" id="KW-0472">Membrane</keyword>
<dbReference type="Gene3D" id="1.20.1250.20">
    <property type="entry name" value="MFS general substrate transporter like domains"/>
    <property type="match status" value="2"/>
</dbReference>
<dbReference type="GO" id="GO:0005886">
    <property type="term" value="C:plasma membrane"/>
    <property type="evidence" value="ECO:0007669"/>
    <property type="project" value="TreeGrafter"/>
</dbReference>
<dbReference type="InterPro" id="IPR020846">
    <property type="entry name" value="MFS_dom"/>
</dbReference>
<evidence type="ECO:0000256" key="2">
    <source>
        <dbReference type="ARBA" id="ARBA00022989"/>
    </source>
</evidence>
<dbReference type="Pfam" id="PF06779">
    <property type="entry name" value="MFS_4"/>
    <property type="match status" value="1"/>
</dbReference>
<dbReference type="SUPFAM" id="SSF103473">
    <property type="entry name" value="MFS general substrate transporter"/>
    <property type="match status" value="1"/>
</dbReference>
<evidence type="ECO:0000259" key="5">
    <source>
        <dbReference type="PROSITE" id="PS50850"/>
    </source>
</evidence>
<feature type="transmembrane region" description="Helical" evidence="4">
    <location>
        <begin position="100"/>
        <end position="124"/>
    </location>
</feature>
<sequence length="386" mass="39864">MRAMHPTNRMLLGGFLTLAIVMGVGRFYYTPLLPLMQRDYGFGPDIAGIVAAANFAGYLVGSLMATVVSRGAPRLAAFRVGIVASIVTTFAMGLTDDLALWLVLRTVSGLASAFAMIAAAGMVAEALAAIGAEARLSWMFGGVGIGIAGSGLLVHFAAPFIDSAGLWMAAGLLTAILAPIVFIEIGERDLPATLRAPDPRRRVPRPLPFWPLMLNYSCEGLGYSVFATFIVAIVKSRPGLEGMGDWVWIIAGLAGLPSCLFWSRMAERFGFSAALMAAYAAQIVGVLLPVASDSGAAALVAAVLFGGTFMAITLLTIPLGRHGLGGRGFAVLTAGFGLGQMLGPLIAGFLVAGDGNYDMALAGSAAVLGIGLVALAVAIRMRPATV</sequence>
<feature type="transmembrane region" description="Helical" evidence="4">
    <location>
        <begin position="246"/>
        <end position="262"/>
    </location>
</feature>
<gene>
    <name evidence="6" type="ORF">SI859A1_03414</name>
</gene>
<feature type="transmembrane region" description="Helical" evidence="4">
    <location>
        <begin position="359"/>
        <end position="379"/>
    </location>
</feature>
<dbReference type="EMBL" id="AAPJ01000007">
    <property type="protein sequence ID" value="EAS48778.1"/>
    <property type="molecule type" value="Genomic_DNA"/>
</dbReference>
<feature type="transmembrane region" description="Helical" evidence="4">
    <location>
        <begin position="329"/>
        <end position="353"/>
    </location>
</feature>
<dbReference type="InterPro" id="IPR036259">
    <property type="entry name" value="MFS_trans_sf"/>
</dbReference>
<keyword evidence="2 4" id="KW-1133">Transmembrane helix</keyword>
<feature type="transmembrane region" description="Helical" evidence="4">
    <location>
        <begin position="75"/>
        <end position="94"/>
    </location>
</feature>
<dbReference type="PROSITE" id="PS50850">
    <property type="entry name" value="MFS"/>
    <property type="match status" value="1"/>
</dbReference>
<feature type="transmembrane region" description="Helical" evidence="4">
    <location>
        <begin position="136"/>
        <end position="158"/>
    </location>
</feature>
<dbReference type="PANTHER" id="PTHR23537">
    <property type="match status" value="1"/>
</dbReference>
<evidence type="ECO:0000256" key="3">
    <source>
        <dbReference type="ARBA" id="ARBA00023136"/>
    </source>
</evidence>
<name>Q1YEW7_AURMS</name>
<feature type="transmembrane region" description="Helical" evidence="4">
    <location>
        <begin position="296"/>
        <end position="317"/>
    </location>
</feature>
<evidence type="ECO:0000256" key="4">
    <source>
        <dbReference type="SAM" id="Phobius"/>
    </source>
</evidence>
<feature type="transmembrane region" description="Helical" evidence="4">
    <location>
        <begin position="164"/>
        <end position="186"/>
    </location>
</feature>
<dbReference type="Proteomes" id="UP000000321">
    <property type="component" value="Unassembled WGS sequence"/>
</dbReference>
<evidence type="ECO:0000313" key="7">
    <source>
        <dbReference type="Proteomes" id="UP000000321"/>
    </source>
</evidence>
<evidence type="ECO:0000313" key="6">
    <source>
        <dbReference type="EMBL" id="EAS48778.1"/>
    </source>
</evidence>
<reference evidence="6 7" key="1">
    <citation type="journal article" date="2008" name="Appl. Environ. Microbiol.">
        <title>Genomic insights into Mn(II) oxidation by the marine alphaproteobacterium Aurantimonas sp. strain SI85-9A1.</title>
        <authorList>
            <person name="Dick G.J."/>
            <person name="Podell S."/>
            <person name="Johnson H.A."/>
            <person name="Rivera-Espinoza Y."/>
            <person name="Bernier-Latmani R."/>
            <person name="McCarthy J.K."/>
            <person name="Torpey J.W."/>
            <person name="Clement B.G."/>
            <person name="Gaasterland T."/>
            <person name="Tebo B.M."/>
        </authorList>
    </citation>
    <scope>NUCLEOTIDE SEQUENCE [LARGE SCALE GENOMIC DNA]</scope>
    <source>
        <strain evidence="6 7">SI85-9A1</strain>
    </source>
</reference>
<dbReference type="HOGENOM" id="CLU_001265_7_2_5"/>